<dbReference type="EMBL" id="RBIE01000001">
    <property type="protein sequence ID" value="RKQ64016.1"/>
    <property type="molecule type" value="Genomic_DNA"/>
</dbReference>
<organism evidence="1 2">
    <name type="scientific">Thermovibrio guaymasensis</name>
    <dbReference type="NCBI Taxonomy" id="240167"/>
    <lineage>
        <taxon>Bacteria</taxon>
        <taxon>Pseudomonadati</taxon>
        <taxon>Aquificota</taxon>
        <taxon>Aquificia</taxon>
        <taxon>Desulfurobacteriales</taxon>
        <taxon>Desulfurobacteriaceae</taxon>
        <taxon>Thermovibrio</taxon>
    </lineage>
</organism>
<evidence type="ECO:0000313" key="2">
    <source>
        <dbReference type="Proteomes" id="UP000280881"/>
    </source>
</evidence>
<evidence type="ECO:0000313" key="1">
    <source>
        <dbReference type="EMBL" id="RKQ64016.1"/>
    </source>
</evidence>
<accession>A0A420W9L6</accession>
<protein>
    <submittedName>
        <fullName evidence="1">Type IV pilus assembly protein PilY1</fullName>
    </submittedName>
</protein>
<reference evidence="1 2" key="1">
    <citation type="submission" date="2018-10" db="EMBL/GenBank/DDBJ databases">
        <title>Genomic Encyclopedia of Type Strains, Phase IV (KMG-IV): sequencing the most valuable type-strain genomes for metagenomic binning, comparative biology and taxonomic classification.</title>
        <authorList>
            <person name="Goeker M."/>
        </authorList>
    </citation>
    <scope>NUCLEOTIDE SEQUENCE [LARGE SCALE GENOMIC DNA]</scope>
    <source>
        <strain evidence="1 2">DSM 15521</strain>
    </source>
</reference>
<comment type="caution">
    <text evidence="1">The sequence shown here is derived from an EMBL/GenBank/DDBJ whole genome shotgun (WGS) entry which is preliminary data.</text>
</comment>
<name>A0A420W9L6_9BACT</name>
<sequence length="1171" mass="132885">MRKVLFIVLQLIVMFLIFPNATKADMKSYCSIPPFAYVSVPPNVLIILDNSGSMYEFAYKDSYDPNRRYYGYFDPDKKYAYAYKRNWRDGYFYESSSGSWSGNFLNWLTMRRIDVAKKVLVGGDYTSYGSGYMLNLIDDPDRDLRRSWGRYRYYFYPSHWWWGGRIYSMRVYDTVSHTSRYYRLRVFVNKKPEGVIQKTWTKVRYGVMVFNKYGNRYEDGYWGRDGGRIIYYINGLGEDNKLIKVIQSVRPRTWTPLAETYYEAIRYFEAEVSAYNREDYSDNDPIQYRCQKNFVILITDGESTKDMNLPGTCFGRGTVRDSKFNIKEWMDKIASNEGYSSQYCRRANWGDGTYYLEGVAYYSHVSDLREDFKGMQNLTLYDVFVFDESPVGRELLQKAAKYGGFDDFNGNSIPDERAEWDKNGDGIPDNYYEAQDGYKIEQAIEEVIEEIIKRASGTSASILPEKAKRGTVLYQSVFYHKKSFGVHNLKWIGYLYTWWFLNTKKSQNVREDTKADKVLEILEDRILDWYLDEDTGTLIIKAYSSKPSGEPDTLVASYSSFDDTTPLWEGGEILAFTSADSRVIFTTDGERLIPFNRAHEYEFSSYLGSTYNFPSCLRESVDSLIEYVRGKHIDGCRDRRFDDSGNVWKLGDIVYSSPTVVHYENYDVVFVGANDGMLHAFKVGYVKKLANSATPLRLQDSSTETTYDTLGHELWAFIPKSVLSYLRYLANPDYCHIYYVDLRPFSYKLDENGDGVSDRVILIGGMRLGGGVDCSTSGCSMDNCVSPPNDSSGIGYSSYFALDVTDPENPKLLWEFTDSNLGFTYSGPSIVKKGSNYYLVFASGPTTYKGDSCKELRFFVVNLLTGKLEAEIPSGEYGSFGGRLFKEGYDFNGDGDTDYLFIGFSRNFSGSWVGGLAILDTRDSVPSNWTVTIIDSVKDVSKNAYFTLGPITAKVVVNECFEKPYLYFGTGKWFYKTEESSGIERFFGLPLNCNATGCTVVTDVVNATNSSNSDNVCTKLNSGNRVGWYVNLNTGDVGYLAERVITDPTETNLNVVMFTTIEPTSDVCGFGGRSRMWLLNCATGGSVTQECKNFKVDSFIGTVLLQLSGANIQEISIKWTGNPSSSNVSSILSEEGARATAWFTGIAPETAPPFIKPGKGLSGKLLLWLER</sequence>
<dbReference type="AlphaFoldDB" id="A0A420W9L6"/>
<proteinExistence type="predicted"/>
<dbReference type="RefSeq" id="WP_170137352.1">
    <property type="nucleotide sequence ID" value="NZ_RBIE01000001.1"/>
</dbReference>
<keyword evidence="2" id="KW-1185">Reference proteome</keyword>
<dbReference type="Proteomes" id="UP000280881">
    <property type="component" value="Unassembled WGS sequence"/>
</dbReference>
<gene>
    <name evidence="1" type="ORF">C7457_0906</name>
</gene>